<dbReference type="InterPro" id="IPR023535">
    <property type="entry name" value="TC-AMP_synthase"/>
</dbReference>
<keyword evidence="2 9" id="KW-0963">Cytoplasm</keyword>
<evidence type="ECO:0000313" key="12">
    <source>
        <dbReference type="Proteomes" id="UP000500801"/>
    </source>
</evidence>
<evidence type="ECO:0000256" key="3">
    <source>
        <dbReference type="ARBA" id="ARBA00022679"/>
    </source>
</evidence>
<dbReference type="Gene3D" id="3.90.870.10">
    <property type="entry name" value="DHBP synthase"/>
    <property type="match status" value="1"/>
</dbReference>
<dbReference type="GO" id="GO:0061710">
    <property type="term" value="F:L-threonylcarbamoyladenylate synthase"/>
    <property type="evidence" value="ECO:0007669"/>
    <property type="project" value="UniProtKB-EC"/>
</dbReference>
<sequence length="189" mass="20601">MSNVNSKDLVPLLQQLREESVIAYPTEAVFGLGCDPDSEVAVERLLALKQRPREKGLILIAANFQQLESYIELSALSDAQRQTIFATWPGPVTWVIPARAETPDWLTGRFSSLGVRVSDHPLVAQLCLAFGKPLVSTSANLSGQPPCRTVREVTAQFGESFPVLDGEVGGRLNPSEIRDALTGEMLRQG</sequence>
<dbReference type="GO" id="GO:0006450">
    <property type="term" value="P:regulation of translational fidelity"/>
    <property type="evidence" value="ECO:0007669"/>
    <property type="project" value="TreeGrafter"/>
</dbReference>
<comment type="similarity">
    <text evidence="9">Belongs to the SUA5 family. TsaC subfamily.</text>
</comment>
<evidence type="ECO:0000256" key="8">
    <source>
        <dbReference type="ARBA" id="ARBA00048366"/>
    </source>
</evidence>
<dbReference type="SUPFAM" id="SSF55821">
    <property type="entry name" value="YrdC/RibB"/>
    <property type="match status" value="1"/>
</dbReference>
<protein>
    <recommendedName>
        <fullName evidence="9">Threonylcarbamoyl-AMP synthase</fullName>
        <shortName evidence="9">TC-AMP synthase</shortName>
        <ecNumber evidence="9">2.7.7.87</ecNumber>
    </recommendedName>
    <alternativeName>
        <fullName evidence="9">L-threonylcarbamoyladenylate synthase</fullName>
    </alternativeName>
    <alternativeName>
        <fullName evidence="9">t(6)A37 threonylcarbamoyladenosine biosynthesis protein TsaC</fullName>
    </alternativeName>
    <alternativeName>
        <fullName evidence="9">tRNA threonylcarbamoyladenosine biosynthesis protein TsaC</fullName>
    </alternativeName>
</protein>
<evidence type="ECO:0000256" key="7">
    <source>
        <dbReference type="ARBA" id="ARBA00022840"/>
    </source>
</evidence>
<dbReference type="EC" id="2.7.7.87" evidence="9"/>
<dbReference type="GO" id="GO:0002949">
    <property type="term" value="P:tRNA threonylcarbamoyladenosine modification"/>
    <property type="evidence" value="ECO:0007669"/>
    <property type="project" value="UniProtKB-UniRule"/>
</dbReference>
<keyword evidence="3 9" id="KW-0808">Transferase</keyword>
<dbReference type="EMBL" id="CP033622">
    <property type="protein sequence ID" value="QIZ49726.1"/>
    <property type="molecule type" value="Genomic_DNA"/>
</dbReference>
<evidence type="ECO:0000256" key="9">
    <source>
        <dbReference type="HAMAP-Rule" id="MF_01852"/>
    </source>
</evidence>
<accession>A0AAE6YWG3</accession>
<proteinExistence type="inferred from homology"/>
<name>A0AAE6YWG3_9GAMM</name>
<comment type="function">
    <text evidence="9">Required for the formation of a threonylcarbamoyl group on adenosine at position 37 (t(6)A37) in tRNAs that read codons beginning with adenine. Catalyzes the conversion of L-threonine, HCO(3)(-)/CO(2) and ATP to give threonylcarbamoyl-AMP (TC-AMP) as the acyladenylate intermediate, with the release of diphosphate.</text>
</comment>
<evidence type="ECO:0000313" key="11">
    <source>
        <dbReference type="EMBL" id="QIZ49726.1"/>
    </source>
</evidence>
<dbReference type="HAMAP" id="MF_01852">
    <property type="entry name" value="TsaC"/>
    <property type="match status" value="1"/>
</dbReference>
<organism evidence="11 12">
    <name type="scientific">Dickeya zeae</name>
    <dbReference type="NCBI Taxonomy" id="204042"/>
    <lineage>
        <taxon>Bacteria</taxon>
        <taxon>Pseudomonadati</taxon>
        <taxon>Pseudomonadota</taxon>
        <taxon>Gammaproteobacteria</taxon>
        <taxon>Enterobacterales</taxon>
        <taxon>Pectobacteriaceae</taxon>
        <taxon>Dickeya</taxon>
    </lineage>
</organism>
<evidence type="ECO:0000256" key="1">
    <source>
        <dbReference type="ARBA" id="ARBA00004496"/>
    </source>
</evidence>
<dbReference type="InterPro" id="IPR017945">
    <property type="entry name" value="DHBP_synth_RibB-like_a/b_dom"/>
</dbReference>
<dbReference type="RefSeq" id="WP_168361369.1">
    <property type="nucleotide sequence ID" value="NZ_CP033622.1"/>
</dbReference>
<gene>
    <name evidence="9 11" type="primary">tsaC</name>
    <name evidence="11" type="ORF">DWG24_02445</name>
</gene>
<evidence type="ECO:0000256" key="4">
    <source>
        <dbReference type="ARBA" id="ARBA00022694"/>
    </source>
</evidence>
<dbReference type="GO" id="GO:0005524">
    <property type="term" value="F:ATP binding"/>
    <property type="evidence" value="ECO:0007669"/>
    <property type="project" value="UniProtKB-UniRule"/>
</dbReference>
<dbReference type="InterPro" id="IPR050156">
    <property type="entry name" value="TC-AMP_synthase_SUA5"/>
</dbReference>
<evidence type="ECO:0000259" key="10">
    <source>
        <dbReference type="PROSITE" id="PS51163"/>
    </source>
</evidence>
<dbReference type="InterPro" id="IPR006070">
    <property type="entry name" value="Sua5-like_dom"/>
</dbReference>
<dbReference type="NCBIfam" id="NF007919">
    <property type="entry name" value="PRK10634.1"/>
    <property type="match status" value="1"/>
</dbReference>
<dbReference type="PANTHER" id="PTHR17490:SF18">
    <property type="entry name" value="THREONYLCARBAMOYL-AMP SYNTHASE"/>
    <property type="match status" value="1"/>
</dbReference>
<evidence type="ECO:0000256" key="6">
    <source>
        <dbReference type="ARBA" id="ARBA00022741"/>
    </source>
</evidence>
<dbReference type="Proteomes" id="UP000500801">
    <property type="component" value="Chromosome"/>
</dbReference>
<evidence type="ECO:0000256" key="5">
    <source>
        <dbReference type="ARBA" id="ARBA00022695"/>
    </source>
</evidence>
<evidence type="ECO:0000256" key="2">
    <source>
        <dbReference type="ARBA" id="ARBA00022490"/>
    </source>
</evidence>
<reference evidence="11 12" key="1">
    <citation type="submission" date="2018-11" db="EMBL/GenBank/DDBJ databases">
        <title>Complete genome sequence of Dickeya zeae strain CE1 infecting Canna edulis Ker-Gawl. in China.</title>
        <authorList>
            <person name="Zhang J."/>
            <person name="Lin B."/>
            <person name="Shen H."/>
            <person name="Jiang S."/>
            <person name="Pu X."/>
            <person name="Sun D."/>
        </authorList>
    </citation>
    <scope>NUCLEOTIDE SEQUENCE [LARGE SCALE GENOMIC DNA]</scope>
    <source>
        <strain evidence="11 12">CE1</strain>
    </source>
</reference>
<keyword evidence="5 9" id="KW-0548">Nucleotidyltransferase</keyword>
<dbReference type="GO" id="GO:0005737">
    <property type="term" value="C:cytoplasm"/>
    <property type="evidence" value="ECO:0007669"/>
    <property type="project" value="UniProtKB-SubCell"/>
</dbReference>
<comment type="subcellular location">
    <subcellularLocation>
        <location evidence="1 9">Cytoplasm</location>
    </subcellularLocation>
</comment>
<keyword evidence="6 9" id="KW-0547">Nucleotide-binding</keyword>
<comment type="catalytic activity">
    <reaction evidence="8 9">
        <text>L-threonine + hydrogencarbonate + ATP = L-threonylcarbamoyladenylate + diphosphate + H2O</text>
        <dbReference type="Rhea" id="RHEA:36407"/>
        <dbReference type="ChEBI" id="CHEBI:15377"/>
        <dbReference type="ChEBI" id="CHEBI:17544"/>
        <dbReference type="ChEBI" id="CHEBI:30616"/>
        <dbReference type="ChEBI" id="CHEBI:33019"/>
        <dbReference type="ChEBI" id="CHEBI:57926"/>
        <dbReference type="ChEBI" id="CHEBI:73682"/>
        <dbReference type="EC" id="2.7.7.87"/>
    </reaction>
</comment>
<keyword evidence="4 9" id="KW-0819">tRNA processing</keyword>
<feature type="domain" description="YrdC-like" evidence="10">
    <location>
        <begin position="6"/>
        <end position="189"/>
    </location>
</feature>
<dbReference type="GO" id="GO:0000049">
    <property type="term" value="F:tRNA binding"/>
    <property type="evidence" value="ECO:0007669"/>
    <property type="project" value="TreeGrafter"/>
</dbReference>
<dbReference type="AlphaFoldDB" id="A0AAE6YWG3"/>
<dbReference type="PANTHER" id="PTHR17490">
    <property type="entry name" value="SUA5"/>
    <property type="match status" value="1"/>
</dbReference>
<dbReference type="GO" id="GO:0003725">
    <property type="term" value="F:double-stranded RNA binding"/>
    <property type="evidence" value="ECO:0007669"/>
    <property type="project" value="InterPro"/>
</dbReference>
<dbReference type="PROSITE" id="PS51163">
    <property type="entry name" value="YRDC"/>
    <property type="match status" value="1"/>
</dbReference>
<keyword evidence="7 9" id="KW-0067">ATP-binding</keyword>
<dbReference type="Pfam" id="PF01300">
    <property type="entry name" value="Sua5_yciO_yrdC"/>
    <property type="match status" value="1"/>
</dbReference>
<dbReference type="FunFam" id="3.90.870.10:FF:000004">
    <property type="entry name" value="Threonylcarbamoyl-AMP synthase"/>
    <property type="match status" value="1"/>
</dbReference>